<dbReference type="SUPFAM" id="SSF53659">
    <property type="entry name" value="Isocitrate/Isopropylmalate dehydrogenase-like"/>
    <property type="match status" value="1"/>
</dbReference>
<evidence type="ECO:0000256" key="1">
    <source>
        <dbReference type="ARBA" id="ARBA00001936"/>
    </source>
</evidence>
<comment type="catalytic activity">
    <reaction evidence="13">
        <text>D-threo-isocitrate + NADP(+) = 2-oxoglutarate + CO2 + NADPH</text>
        <dbReference type="Rhea" id="RHEA:19629"/>
        <dbReference type="ChEBI" id="CHEBI:15562"/>
        <dbReference type="ChEBI" id="CHEBI:16526"/>
        <dbReference type="ChEBI" id="CHEBI:16810"/>
        <dbReference type="ChEBI" id="CHEBI:57783"/>
        <dbReference type="ChEBI" id="CHEBI:58349"/>
        <dbReference type="EC" id="1.1.1.42"/>
    </reaction>
</comment>
<dbReference type="Gene3D" id="3.40.718.10">
    <property type="entry name" value="Isopropylmalate Dehydrogenase"/>
    <property type="match status" value="1"/>
</dbReference>
<feature type="site" description="Critical for catalysis" evidence="21">
    <location>
        <position position="151"/>
    </location>
</feature>
<comment type="function">
    <text evidence="17">Catalyzes the oxidative decarboxylation of isocitrate to 2-oxoglutarate and carbon dioxide with the concomitant reduction of NADP(+).</text>
</comment>
<evidence type="ECO:0000256" key="18">
    <source>
        <dbReference type="PIRSR" id="PIRSR604439-1"/>
    </source>
</evidence>
<evidence type="ECO:0000256" key="3">
    <source>
        <dbReference type="ARBA" id="ARBA00011738"/>
    </source>
</evidence>
<dbReference type="InterPro" id="IPR004439">
    <property type="entry name" value="Isocitrate_DH_NADP_dimer_prok"/>
</dbReference>
<evidence type="ECO:0000256" key="20">
    <source>
        <dbReference type="PIRSR" id="PIRSR604439-3"/>
    </source>
</evidence>
<evidence type="ECO:0000256" key="13">
    <source>
        <dbReference type="ARBA" id="ARBA00023554"/>
    </source>
</evidence>
<feature type="binding site" evidence="20">
    <location>
        <position position="308"/>
    </location>
    <ligand>
        <name>Mg(2+)</name>
        <dbReference type="ChEBI" id="CHEBI:18420"/>
    </ligand>
</feature>
<dbReference type="InterPro" id="IPR019818">
    <property type="entry name" value="IsoCit/isopropylmalate_DH_CS"/>
</dbReference>
<evidence type="ECO:0000256" key="4">
    <source>
        <dbReference type="ARBA" id="ARBA00013013"/>
    </source>
</evidence>
<organism evidence="24 25">
    <name type="scientific">Loigolactobacillus bifermentans DSM 20003</name>
    <dbReference type="NCBI Taxonomy" id="1423726"/>
    <lineage>
        <taxon>Bacteria</taxon>
        <taxon>Bacillati</taxon>
        <taxon>Bacillota</taxon>
        <taxon>Bacilli</taxon>
        <taxon>Lactobacillales</taxon>
        <taxon>Lactobacillaceae</taxon>
        <taxon>Loigolactobacillus</taxon>
    </lineage>
</organism>
<reference evidence="24 25" key="1">
    <citation type="journal article" date="2015" name="Genome Announc.">
        <title>Expanding the biotechnology potential of lactobacilli through comparative genomics of 213 strains and associated genera.</title>
        <authorList>
            <person name="Sun Z."/>
            <person name="Harris H.M."/>
            <person name="McCann A."/>
            <person name="Guo C."/>
            <person name="Argimon S."/>
            <person name="Zhang W."/>
            <person name="Yang X."/>
            <person name="Jeffery I.B."/>
            <person name="Cooney J.C."/>
            <person name="Kagawa T.F."/>
            <person name="Liu W."/>
            <person name="Song Y."/>
            <person name="Salvetti E."/>
            <person name="Wrobel A."/>
            <person name="Rasinkangas P."/>
            <person name="Parkhill J."/>
            <person name="Rea M.C."/>
            <person name="O'Sullivan O."/>
            <person name="Ritari J."/>
            <person name="Douillard F.P."/>
            <person name="Paul Ross R."/>
            <person name="Yang R."/>
            <person name="Briner A.E."/>
            <person name="Felis G.E."/>
            <person name="de Vos W.M."/>
            <person name="Barrangou R."/>
            <person name="Klaenhammer T.R."/>
            <person name="Caufield P.W."/>
            <person name="Cui Y."/>
            <person name="Zhang H."/>
            <person name="O'Toole P.W."/>
        </authorList>
    </citation>
    <scope>NUCLEOTIDE SEQUENCE [LARGE SCALE GENOMIC DNA]</scope>
    <source>
        <strain evidence="24 25">DSM 20003</strain>
    </source>
</reference>
<dbReference type="EC" id="1.1.1.42" evidence="4"/>
<evidence type="ECO:0000256" key="15">
    <source>
        <dbReference type="ARBA" id="ARBA00029990"/>
    </source>
</evidence>
<dbReference type="GO" id="GO:0000287">
    <property type="term" value="F:magnesium ion binding"/>
    <property type="evidence" value="ECO:0007669"/>
    <property type="project" value="InterPro"/>
</dbReference>
<feature type="binding site" evidence="18">
    <location>
        <position position="120"/>
    </location>
    <ligand>
        <name>D-threo-isocitrate</name>
        <dbReference type="ChEBI" id="CHEBI:15562"/>
    </ligand>
</feature>
<dbReference type="NCBIfam" id="NF005425">
    <property type="entry name" value="PRK07006.1"/>
    <property type="match status" value="1"/>
</dbReference>
<comment type="subunit">
    <text evidence="3">Homodimer.</text>
</comment>
<evidence type="ECO:0000256" key="21">
    <source>
        <dbReference type="PIRSR" id="PIRSR604439-4"/>
    </source>
</evidence>
<dbReference type="OrthoDB" id="9806254at2"/>
<evidence type="ECO:0000256" key="7">
    <source>
        <dbReference type="ARBA" id="ARBA00022532"/>
    </source>
</evidence>
<keyword evidence="10 19" id="KW-0521">NADP</keyword>
<feature type="modified residue" description="Phosphoserine" evidence="22">
    <location>
        <position position="104"/>
    </location>
</feature>
<comment type="similarity">
    <text evidence="2">Belongs to the isocitrate and isopropylmalate dehydrogenases family.</text>
</comment>
<dbReference type="PANTHER" id="PTHR43504">
    <property type="entry name" value="ISOCITRATE DEHYDROGENASE [NADP]"/>
    <property type="match status" value="1"/>
</dbReference>
<evidence type="ECO:0000256" key="11">
    <source>
        <dbReference type="ARBA" id="ARBA00023002"/>
    </source>
</evidence>
<keyword evidence="8" id="KW-0479">Metal-binding</keyword>
<evidence type="ECO:0000256" key="14">
    <source>
        <dbReference type="ARBA" id="ARBA00029765"/>
    </source>
</evidence>
<dbReference type="PROSITE" id="PS00470">
    <property type="entry name" value="IDH_IMDH"/>
    <property type="match status" value="1"/>
</dbReference>
<feature type="modified residue" description="N6-succinyllysine" evidence="22">
    <location>
        <position position="233"/>
    </location>
</feature>
<comment type="caution">
    <text evidence="24">The sequence shown here is derived from an EMBL/GenBank/DDBJ whole genome shotgun (WGS) entry which is preliminary data.</text>
</comment>
<keyword evidence="11" id="KW-0560">Oxidoreductase</keyword>
<gene>
    <name evidence="24" type="ORF">FC07_GL000027</name>
</gene>
<feature type="binding site" evidence="19">
    <location>
        <position position="355"/>
    </location>
    <ligand>
        <name>NADP(+)</name>
        <dbReference type="ChEBI" id="CHEBI:58349"/>
    </ligand>
</feature>
<dbReference type="RefSeq" id="WP_057903430.1">
    <property type="nucleotide sequence ID" value="NZ_AZDA01000007.1"/>
</dbReference>
<evidence type="ECO:0000256" key="6">
    <source>
        <dbReference type="ARBA" id="ARBA00022435"/>
    </source>
</evidence>
<keyword evidence="7" id="KW-0816">Tricarboxylic acid cycle</keyword>
<protein>
    <recommendedName>
        <fullName evidence="5">Isocitrate dehydrogenase [NADP]</fullName>
        <ecNumber evidence="4">1.1.1.42</ecNumber>
    </recommendedName>
    <alternativeName>
        <fullName evidence="14">IDP</fullName>
    </alternativeName>
    <alternativeName>
        <fullName evidence="15">NADP(+)-specific ICDH</fullName>
    </alternativeName>
    <alternativeName>
        <fullName evidence="16">Oxalosuccinate decarboxylase</fullName>
    </alternativeName>
</protein>
<evidence type="ECO:0000256" key="19">
    <source>
        <dbReference type="PIRSR" id="PIRSR604439-2"/>
    </source>
</evidence>
<feature type="binding site" evidence="18">
    <location>
        <position position="144"/>
    </location>
    <ligand>
        <name>D-threo-isocitrate</name>
        <dbReference type="ChEBI" id="CHEBI:15562"/>
    </ligand>
</feature>
<dbReference type="Proteomes" id="UP000051461">
    <property type="component" value="Unassembled WGS sequence"/>
</dbReference>
<evidence type="ECO:0000256" key="22">
    <source>
        <dbReference type="PIRSR" id="PIRSR604439-5"/>
    </source>
</evidence>
<dbReference type="GO" id="GO:0006097">
    <property type="term" value="P:glyoxylate cycle"/>
    <property type="evidence" value="ECO:0007669"/>
    <property type="project" value="UniProtKB-KW"/>
</dbReference>
<evidence type="ECO:0000256" key="16">
    <source>
        <dbReference type="ARBA" id="ARBA00031098"/>
    </source>
</evidence>
<dbReference type="SMART" id="SM01329">
    <property type="entry name" value="Iso_dh"/>
    <property type="match status" value="1"/>
</dbReference>
<evidence type="ECO:0000313" key="25">
    <source>
        <dbReference type="Proteomes" id="UP000051461"/>
    </source>
</evidence>
<comment type="cofactor">
    <cofactor evidence="20">
        <name>Mg(2+)</name>
        <dbReference type="ChEBI" id="CHEBI:18420"/>
    </cofactor>
    <cofactor evidence="20">
        <name>Mn(2+)</name>
        <dbReference type="ChEBI" id="CHEBI:29035"/>
    </cofactor>
    <text evidence="20">Binds 1 Mg(2+) or Mn(2+) ion per subunit.</text>
</comment>
<feature type="binding site" evidence="18">
    <location>
        <position position="104"/>
    </location>
    <ligand>
        <name>D-threo-isocitrate</name>
        <dbReference type="ChEBI" id="CHEBI:15562"/>
    </ligand>
</feature>
<dbReference type="InterPro" id="IPR024084">
    <property type="entry name" value="IsoPropMal-DH-like_dom"/>
</dbReference>
<evidence type="ECO:0000256" key="12">
    <source>
        <dbReference type="ARBA" id="ARBA00023211"/>
    </source>
</evidence>
<feature type="domain" description="Isopropylmalate dehydrogenase-like" evidence="23">
    <location>
        <begin position="21"/>
        <end position="415"/>
    </location>
</feature>
<comment type="cofactor">
    <cofactor evidence="1">
        <name>Mn(2+)</name>
        <dbReference type="ChEBI" id="CHEBI:29035"/>
    </cofactor>
</comment>
<dbReference type="AlphaFoldDB" id="A0A0R1H214"/>
<dbReference type="Pfam" id="PF00180">
    <property type="entry name" value="Iso_dh"/>
    <property type="match status" value="1"/>
</dbReference>
<keyword evidence="25" id="KW-1185">Reference proteome</keyword>
<dbReference type="EMBL" id="AZDA01000007">
    <property type="protein sequence ID" value="KRK40619.1"/>
    <property type="molecule type" value="Genomic_DNA"/>
</dbReference>
<evidence type="ECO:0000256" key="8">
    <source>
        <dbReference type="ARBA" id="ARBA00022723"/>
    </source>
</evidence>
<dbReference type="GO" id="GO:0051287">
    <property type="term" value="F:NAD binding"/>
    <property type="evidence" value="ECO:0007669"/>
    <property type="project" value="InterPro"/>
</dbReference>
<evidence type="ECO:0000313" key="24">
    <source>
        <dbReference type="EMBL" id="KRK40619.1"/>
    </source>
</evidence>
<evidence type="ECO:0000256" key="9">
    <source>
        <dbReference type="ARBA" id="ARBA00022842"/>
    </source>
</evidence>
<keyword evidence="12 20" id="KW-0464">Manganese</keyword>
<feature type="binding site" evidence="18">
    <location>
        <position position="110"/>
    </location>
    <ligand>
        <name>D-threo-isocitrate</name>
        <dbReference type="ChEBI" id="CHEBI:15562"/>
    </ligand>
</feature>
<dbReference type="GO" id="GO:0006099">
    <property type="term" value="P:tricarboxylic acid cycle"/>
    <property type="evidence" value="ECO:0007669"/>
    <property type="project" value="UniProtKB-KW"/>
</dbReference>
<evidence type="ECO:0000256" key="10">
    <source>
        <dbReference type="ARBA" id="ARBA00022857"/>
    </source>
</evidence>
<proteinExistence type="inferred from homology"/>
<evidence type="ECO:0000256" key="5">
    <source>
        <dbReference type="ARBA" id="ARBA00019562"/>
    </source>
</evidence>
<name>A0A0R1H214_9LACO</name>
<evidence type="ECO:0000256" key="17">
    <source>
        <dbReference type="ARBA" id="ARBA00046127"/>
    </source>
</evidence>
<accession>A0A0R1H214</accession>
<dbReference type="STRING" id="1423726.FC07_GL000027"/>
<feature type="modified residue" description="N6-succinyllysine" evidence="22">
    <location>
        <position position="91"/>
    </location>
</feature>
<dbReference type="GO" id="GO:0004450">
    <property type="term" value="F:isocitrate dehydrogenase (NADP+) activity"/>
    <property type="evidence" value="ECO:0007669"/>
    <property type="project" value="UniProtKB-EC"/>
</dbReference>
<keyword evidence="6" id="KW-0329">Glyoxylate bypass</keyword>
<evidence type="ECO:0000259" key="23">
    <source>
        <dbReference type="SMART" id="SM01329"/>
    </source>
</evidence>
<dbReference type="PANTHER" id="PTHR43504:SF1">
    <property type="entry name" value="ISOCITRATE DEHYDROGENASE [NADP]"/>
    <property type="match status" value="1"/>
</dbReference>
<dbReference type="PATRIC" id="fig|1423726.3.peg.29"/>
<keyword evidence="9 20" id="KW-0460">Magnesium</keyword>
<feature type="binding site" evidence="19">
    <location>
        <position position="95"/>
    </location>
    <ligand>
        <name>NADP(+)</name>
        <dbReference type="ChEBI" id="CHEBI:58349"/>
    </ligand>
</feature>
<feature type="site" description="Critical for catalysis" evidence="21">
    <location>
        <position position="221"/>
    </location>
</feature>
<evidence type="ECO:0000256" key="2">
    <source>
        <dbReference type="ARBA" id="ARBA00007769"/>
    </source>
</evidence>
<sequence>MSANLKFDATTRQLIVPDQPEIPFIQGDGIGPEIWQAAQPVFDAAVAKTYGTQRQVKWVEVLAGQKGFEATGEYLPKATLDSLKDHLVSIKGPLTTPIGKGFRSLNVTIRHTLDLFACVRPVRYFDGTPAPVVAPEKVDMTVFRENTEDIYAGIEFKADSPEATELKNFLTQTQQISKVRFPETSAFGIKPVSDEGTARLVIAAVDYALAQGLHKVTLVHKGNIMKFTEGGFKNWGYAAIEKHFSQPDVLTQLQYDQIAQEQGAAAADQAQAAAKVFVNDRLPDNFLQQILLHPEDYQVIATLNLNGDYISDALAAQVGGIGIAPGANINYDTGHAVFEATHGSAPDFAGQNKLNPSSLLLSGAMLFDYLGWQPVAQRIRAAIATAVAAKHVTWDFAQQLSDATELGTKEFGAYLCDCIAKQD</sequence>
<feature type="binding site" evidence="18">
    <location>
        <position position="106"/>
    </location>
    <ligand>
        <name>D-threo-isocitrate</name>
        <dbReference type="ChEBI" id="CHEBI:15562"/>
    </ligand>
</feature>